<name>A0A1Z4JLL5_LEPBY</name>
<protein>
    <submittedName>
        <fullName evidence="2">Uncharacterized protein</fullName>
    </submittedName>
</protein>
<sequence>MRFSVVVLSVRQTWKSCSGIIAHVTIAAVAIAGVITIQYDRLKQPSITLETPEQAEHQERVRLTLLSKMPSFGFDNMVANWTFLNFVQYYGDAPARKVTGFSLAPQYFDIVTRHDPRFVDSYLFVSGSISHQLGQPELALKLMKRGTDALTPQMHPKAFSVWRFAGLDQILLLGDLPGAAKSFEMTAKWAAESEDYKQFAPNFQETANFLKTKPNIEAVQFQAWQVVYQDALEVGDQQSVDRARRELLKLGAIERKNEQGETVFIMPTALQEKAPPRQR</sequence>
<keyword evidence="1" id="KW-0472">Membrane</keyword>
<evidence type="ECO:0000256" key="1">
    <source>
        <dbReference type="SAM" id="Phobius"/>
    </source>
</evidence>
<keyword evidence="1" id="KW-1133">Transmembrane helix</keyword>
<gene>
    <name evidence="2" type="ORF">NIES2135_43520</name>
</gene>
<evidence type="ECO:0000313" key="2">
    <source>
        <dbReference type="EMBL" id="BAY57487.1"/>
    </source>
</evidence>
<keyword evidence="1" id="KW-0812">Transmembrane</keyword>
<dbReference type="Proteomes" id="UP000217895">
    <property type="component" value="Chromosome"/>
</dbReference>
<dbReference type="EMBL" id="AP018203">
    <property type="protein sequence ID" value="BAY57487.1"/>
    <property type="molecule type" value="Genomic_DNA"/>
</dbReference>
<organism evidence="2 3">
    <name type="scientific">Leptolyngbya boryana NIES-2135</name>
    <dbReference type="NCBI Taxonomy" id="1973484"/>
    <lineage>
        <taxon>Bacteria</taxon>
        <taxon>Bacillati</taxon>
        <taxon>Cyanobacteriota</taxon>
        <taxon>Cyanophyceae</taxon>
        <taxon>Leptolyngbyales</taxon>
        <taxon>Leptolyngbyaceae</taxon>
        <taxon>Leptolyngbya group</taxon>
        <taxon>Leptolyngbya</taxon>
    </lineage>
</organism>
<feature type="transmembrane region" description="Helical" evidence="1">
    <location>
        <begin position="20"/>
        <end position="39"/>
    </location>
</feature>
<proteinExistence type="predicted"/>
<accession>A0A1Z4JLL5</accession>
<keyword evidence="3" id="KW-1185">Reference proteome</keyword>
<evidence type="ECO:0000313" key="3">
    <source>
        <dbReference type="Proteomes" id="UP000217895"/>
    </source>
</evidence>
<dbReference type="AlphaFoldDB" id="A0A1Z4JLL5"/>
<reference evidence="2 3" key="1">
    <citation type="submission" date="2017-06" db="EMBL/GenBank/DDBJ databases">
        <title>Genome sequencing of cyanobaciteial culture collection at National Institute for Environmental Studies (NIES).</title>
        <authorList>
            <person name="Hirose Y."/>
            <person name="Shimura Y."/>
            <person name="Fujisawa T."/>
            <person name="Nakamura Y."/>
            <person name="Kawachi M."/>
        </authorList>
    </citation>
    <scope>NUCLEOTIDE SEQUENCE [LARGE SCALE GENOMIC DNA]</scope>
    <source>
        <strain evidence="2 3">NIES-2135</strain>
    </source>
</reference>